<evidence type="ECO:0000313" key="3">
    <source>
        <dbReference type="Proteomes" id="UP000279799"/>
    </source>
</evidence>
<dbReference type="RefSeq" id="WP_126599219.1">
    <property type="nucleotide sequence ID" value="NZ_LR134510.1"/>
</dbReference>
<dbReference type="EMBL" id="LR134510">
    <property type="protein sequence ID" value="VEJ09358.1"/>
    <property type="molecule type" value="Genomic_DNA"/>
</dbReference>
<dbReference type="InterPro" id="IPR019734">
    <property type="entry name" value="TPR_rpt"/>
</dbReference>
<reference evidence="2 3" key="1">
    <citation type="submission" date="2018-12" db="EMBL/GenBank/DDBJ databases">
        <authorList>
            <consortium name="Pathogen Informatics"/>
        </authorList>
    </citation>
    <scope>NUCLEOTIDE SEQUENCE [LARGE SCALE GENOMIC DNA]</scope>
    <source>
        <strain evidence="2 3">NCTC12871</strain>
    </source>
</reference>
<evidence type="ECO:0008006" key="4">
    <source>
        <dbReference type="Google" id="ProtNLM"/>
    </source>
</evidence>
<dbReference type="KEGG" id="adp:NCTC12871_00811"/>
<dbReference type="Pfam" id="PF16068">
    <property type="entry name" value="DUF4810"/>
    <property type="match status" value="1"/>
</dbReference>
<dbReference type="AlphaFoldDB" id="A0A448TU75"/>
<name>A0A448TU75_9PAST</name>
<gene>
    <name evidence="2" type="ORF">NCTC12871_00811</name>
</gene>
<keyword evidence="1" id="KW-0802">TPR repeat</keyword>
<keyword evidence="3" id="KW-1185">Reference proteome</keyword>
<protein>
    <recommendedName>
        <fullName evidence="4">Lipoprotein</fullName>
    </recommendedName>
</protein>
<dbReference type="PIRSF" id="PIRSF020555">
    <property type="entry name" value="UCP020555"/>
    <property type="match status" value="1"/>
</dbReference>
<feature type="repeat" description="TPR" evidence="1">
    <location>
        <begin position="67"/>
        <end position="100"/>
    </location>
</feature>
<evidence type="ECO:0000313" key="2">
    <source>
        <dbReference type="EMBL" id="VEJ09358.1"/>
    </source>
</evidence>
<dbReference type="InterPro" id="IPR014508">
    <property type="entry name" value="UCP020555_TPR-like"/>
</dbReference>
<accession>A0A448TU75</accession>
<proteinExistence type="predicted"/>
<dbReference type="OrthoDB" id="9800218at2"/>
<dbReference type="Proteomes" id="UP000279799">
    <property type="component" value="Chromosome"/>
</dbReference>
<evidence type="ECO:0000256" key="1">
    <source>
        <dbReference type="PROSITE-ProRule" id="PRU00339"/>
    </source>
</evidence>
<organism evidence="2 3">
    <name type="scientific">Actinobacillus delphinicola</name>
    <dbReference type="NCBI Taxonomy" id="51161"/>
    <lineage>
        <taxon>Bacteria</taxon>
        <taxon>Pseudomonadati</taxon>
        <taxon>Pseudomonadota</taxon>
        <taxon>Gammaproteobacteria</taxon>
        <taxon>Pasteurellales</taxon>
        <taxon>Pasteurellaceae</taxon>
        <taxon>Actinobacillus</taxon>
    </lineage>
</organism>
<sequence>MRKLIAIGTLATLLAACSSGPRPLYYWGDYQDQVYQYYVAPGDLATQKEAILKIIQEAKAEDLPVGPGVYGHLGLIEMQQGDIVAAREAFQKEATLYPESKQFIQFITHAKSAQKAKGRAK</sequence>
<dbReference type="PROSITE" id="PS51257">
    <property type="entry name" value="PROKAR_LIPOPROTEIN"/>
    <property type="match status" value="1"/>
</dbReference>
<dbReference type="PROSITE" id="PS50005">
    <property type="entry name" value="TPR"/>
    <property type="match status" value="1"/>
</dbReference>